<gene>
    <name evidence="2" type="ORF">Q4Q39_14875</name>
</gene>
<feature type="transmembrane region" description="Helical" evidence="1">
    <location>
        <begin position="5"/>
        <end position="23"/>
    </location>
</feature>
<feature type="transmembrane region" description="Helical" evidence="1">
    <location>
        <begin position="58"/>
        <end position="77"/>
    </location>
</feature>
<organism evidence="2 3">
    <name type="scientific">Flavivirga amylovorans</name>
    <dbReference type="NCBI Taxonomy" id="870486"/>
    <lineage>
        <taxon>Bacteria</taxon>
        <taxon>Pseudomonadati</taxon>
        <taxon>Bacteroidota</taxon>
        <taxon>Flavobacteriia</taxon>
        <taxon>Flavobacteriales</taxon>
        <taxon>Flavobacteriaceae</taxon>
        <taxon>Flavivirga</taxon>
    </lineage>
</organism>
<proteinExistence type="predicted"/>
<keyword evidence="1" id="KW-1133">Transmembrane helix</keyword>
<evidence type="ECO:0000313" key="3">
    <source>
        <dbReference type="Proteomes" id="UP001176891"/>
    </source>
</evidence>
<accession>A0ABT8X416</accession>
<dbReference type="RefSeq" id="WP_303283344.1">
    <property type="nucleotide sequence ID" value="NZ_BAABCZ010000004.1"/>
</dbReference>
<protein>
    <submittedName>
        <fullName evidence="2">FUSC family protein</fullName>
    </submittedName>
</protein>
<evidence type="ECO:0000256" key="1">
    <source>
        <dbReference type="SAM" id="Phobius"/>
    </source>
</evidence>
<sequence>MKIIFVFLATLASILAIMLLGLLIYNLEIVSSVAGLTFGLLAFYLSKKNGKTKKIVQFAFIFTIVVLVITAYKSIFAKNDIVNPKTLQITRNGF</sequence>
<evidence type="ECO:0000313" key="2">
    <source>
        <dbReference type="EMBL" id="MDO5988693.1"/>
    </source>
</evidence>
<dbReference type="Proteomes" id="UP001176891">
    <property type="component" value="Unassembled WGS sequence"/>
</dbReference>
<feature type="transmembrane region" description="Helical" evidence="1">
    <location>
        <begin position="29"/>
        <end position="46"/>
    </location>
</feature>
<comment type="caution">
    <text evidence="2">The sequence shown here is derived from an EMBL/GenBank/DDBJ whole genome shotgun (WGS) entry which is preliminary data.</text>
</comment>
<dbReference type="EMBL" id="JAUOEM010000005">
    <property type="protein sequence ID" value="MDO5988693.1"/>
    <property type="molecule type" value="Genomic_DNA"/>
</dbReference>
<keyword evidence="3" id="KW-1185">Reference proteome</keyword>
<keyword evidence="1" id="KW-0812">Transmembrane</keyword>
<keyword evidence="1" id="KW-0472">Membrane</keyword>
<reference evidence="2" key="1">
    <citation type="submission" date="2023-07" db="EMBL/GenBank/DDBJ databases">
        <title>Two novel species in the genus Flavivirga.</title>
        <authorList>
            <person name="Kwon K."/>
        </authorList>
    </citation>
    <scope>NUCLEOTIDE SEQUENCE</scope>
    <source>
        <strain evidence="2">KACC 14157</strain>
    </source>
</reference>
<name>A0ABT8X416_9FLAO</name>